<comment type="caution">
    <text evidence="12">The sequence shown here is derived from an EMBL/GenBank/DDBJ whole genome shotgun (WGS) entry which is preliminary data.</text>
</comment>
<feature type="transmembrane region" description="Helical" evidence="11">
    <location>
        <begin position="259"/>
        <end position="277"/>
    </location>
</feature>
<evidence type="ECO:0000256" key="4">
    <source>
        <dbReference type="ARBA" id="ARBA00022475"/>
    </source>
</evidence>
<dbReference type="RefSeq" id="WP_094909045.1">
    <property type="nucleotide sequence ID" value="NZ_BJUN01000028.1"/>
</dbReference>
<dbReference type="SUPFAM" id="SSF81345">
    <property type="entry name" value="ABC transporter involved in vitamin B12 uptake, BtuC"/>
    <property type="match status" value="1"/>
</dbReference>
<keyword evidence="7 11" id="KW-1133">Transmembrane helix</keyword>
<feature type="transmembrane region" description="Helical" evidence="11">
    <location>
        <begin position="103"/>
        <end position="122"/>
    </location>
</feature>
<evidence type="ECO:0000313" key="13">
    <source>
        <dbReference type="Proteomes" id="UP000321051"/>
    </source>
</evidence>
<dbReference type="STRING" id="1371.GCA_900166605_01718"/>
<feature type="transmembrane region" description="Helical" evidence="11">
    <location>
        <begin position="74"/>
        <end position="97"/>
    </location>
</feature>
<dbReference type="PANTHER" id="PTHR30472:SF19">
    <property type="entry name" value="PETROBACTIN IMPORT SYSTEM PERMEASE PROTEIN YCLO"/>
    <property type="match status" value="1"/>
</dbReference>
<dbReference type="OrthoDB" id="9796260at2"/>
<keyword evidence="10 11" id="KW-0472">Membrane</keyword>
<evidence type="ECO:0000256" key="7">
    <source>
        <dbReference type="ARBA" id="ARBA00022989"/>
    </source>
</evidence>
<dbReference type="Gene3D" id="1.10.3470.10">
    <property type="entry name" value="ABC transporter involved in vitamin B12 uptake, BtuC"/>
    <property type="match status" value="1"/>
</dbReference>
<keyword evidence="9" id="KW-0406">Ion transport</keyword>
<feature type="transmembrane region" description="Helical" evidence="11">
    <location>
        <begin position="42"/>
        <end position="62"/>
    </location>
</feature>
<dbReference type="PANTHER" id="PTHR30472">
    <property type="entry name" value="FERRIC ENTEROBACTIN TRANSPORT SYSTEM PERMEASE PROTEIN"/>
    <property type="match status" value="1"/>
</dbReference>
<keyword evidence="13" id="KW-1185">Reference proteome</keyword>
<evidence type="ECO:0000256" key="1">
    <source>
        <dbReference type="ARBA" id="ARBA00004651"/>
    </source>
</evidence>
<dbReference type="GO" id="GO:0033214">
    <property type="term" value="P:siderophore-iron import into cell"/>
    <property type="evidence" value="ECO:0007669"/>
    <property type="project" value="TreeGrafter"/>
</dbReference>
<dbReference type="Proteomes" id="UP000321051">
    <property type="component" value="Unassembled WGS sequence"/>
</dbReference>
<evidence type="ECO:0000256" key="9">
    <source>
        <dbReference type="ARBA" id="ARBA00023065"/>
    </source>
</evidence>
<keyword evidence="6 11" id="KW-0812">Transmembrane</keyword>
<evidence type="ECO:0000256" key="5">
    <source>
        <dbReference type="ARBA" id="ARBA00022496"/>
    </source>
</evidence>
<dbReference type="InterPro" id="IPR000522">
    <property type="entry name" value="ABC_transptr_permease_BtuC"/>
</dbReference>
<protein>
    <submittedName>
        <fullName evidence="12">Putative ABC transporter permease protein YclO</fullName>
    </submittedName>
</protein>
<evidence type="ECO:0000313" key="12">
    <source>
        <dbReference type="EMBL" id="GEK60082.1"/>
    </source>
</evidence>
<feature type="transmembrane region" description="Helical" evidence="11">
    <location>
        <begin position="223"/>
        <end position="253"/>
    </location>
</feature>
<evidence type="ECO:0000256" key="8">
    <source>
        <dbReference type="ARBA" id="ARBA00023004"/>
    </source>
</evidence>
<dbReference type="GO" id="GO:0005886">
    <property type="term" value="C:plasma membrane"/>
    <property type="evidence" value="ECO:0007669"/>
    <property type="project" value="UniProtKB-SubCell"/>
</dbReference>
<organism evidence="12 13">
    <name type="scientific">Marinococcus halophilus</name>
    <dbReference type="NCBI Taxonomy" id="1371"/>
    <lineage>
        <taxon>Bacteria</taxon>
        <taxon>Bacillati</taxon>
        <taxon>Bacillota</taxon>
        <taxon>Bacilli</taxon>
        <taxon>Bacillales</taxon>
        <taxon>Bacillaceae</taxon>
        <taxon>Marinococcus</taxon>
    </lineage>
</organism>
<dbReference type="FunFam" id="1.10.3470.10:FF:000004">
    <property type="entry name" value="Iron compound ABC transporter, permease"/>
    <property type="match status" value="1"/>
</dbReference>
<keyword evidence="4" id="KW-1003">Cell membrane</keyword>
<gene>
    <name evidence="12" type="primary">yclO</name>
    <name evidence="12" type="ORF">MHA01_29870</name>
</gene>
<evidence type="ECO:0000256" key="2">
    <source>
        <dbReference type="ARBA" id="ARBA00007935"/>
    </source>
</evidence>
<evidence type="ECO:0000256" key="11">
    <source>
        <dbReference type="SAM" id="Phobius"/>
    </source>
</evidence>
<dbReference type="EMBL" id="BJUN01000028">
    <property type="protein sequence ID" value="GEK60082.1"/>
    <property type="molecule type" value="Genomic_DNA"/>
</dbReference>
<proteinExistence type="inferred from homology"/>
<dbReference type="GO" id="GO:0022857">
    <property type="term" value="F:transmembrane transporter activity"/>
    <property type="evidence" value="ECO:0007669"/>
    <property type="project" value="InterPro"/>
</dbReference>
<evidence type="ECO:0000256" key="3">
    <source>
        <dbReference type="ARBA" id="ARBA00022448"/>
    </source>
</evidence>
<feature type="transmembrane region" description="Helical" evidence="11">
    <location>
        <begin position="129"/>
        <end position="154"/>
    </location>
</feature>
<feature type="transmembrane region" description="Helical" evidence="11">
    <location>
        <begin position="174"/>
        <end position="196"/>
    </location>
</feature>
<dbReference type="AlphaFoldDB" id="A0A510Y9M1"/>
<comment type="similarity">
    <text evidence="2">Belongs to the binding-protein-dependent transport system permease family. FecCD subfamily.</text>
</comment>
<dbReference type="InterPro" id="IPR037294">
    <property type="entry name" value="ABC_BtuC-like"/>
</dbReference>
<reference evidence="12 13" key="1">
    <citation type="submission" date="2019-07" db="EMBL/GenBank/DDBJ databases">
        <title>Whole genome shotgun sequence of Marinococcus halophilus NBRC 102359.</title>
        <authorList>
            <person name="Hosoyama A."/>
            <person name="Uohara A."/>
            <person name="Ohji S."/>
            <person name="Ichikawa N."/>
        </authorList>
    </citation>
    <scope>NUCLEOTIDE SEQUENCE [LARGE SCALE GENOMIC DNA]</scope>
    <source>
        <strain evidence="12 13">NBRC 102359</strain>
    </source>
</reference>
<comment type="subcellular location">
    <subcellularLocation>
        <location evidence="1">Cell membrane</location>
        <topology evidence="1">Multi-pass membrane protein</topology>
    </subcellularLocation>
</comment>
<evidence type="ECO:0000256" key="10">
    <source>
        <dbReference type="ARBA" id="ARBA00023136"/>
    </source>
</evidence>
<keyword evidence="5" id="KW-0410">Iron transport</keyword>
<feature type="transmembrane region" description="Helical" evidence="11">
    <location>
        <begin position="289"/>
        <end position="310"/>
    </location>
</feature>
<sequence length="318" mass="35054">MRFNWKIMSLAMLSLVLAAIFMFTDAGGNWDYVLQHRAEKLLAMVMTGGAIAFSTVIFQTITNNRILTPSIIGLDSLYILLQTALVFFFGSTSALVINGPLNFFVSLALMLGFAVILYYFLFQGEQQDIFFLLLVGIVCGTLFSSISTFLQVLISPDEFLTIQDNMFASFNNVNSNILGISVAVFVLLFIYSLTFMKYLNVLSLGKDQAVNLGVPYKYAVKRLLVIVVLFISIATALVGPITFLGLLVANVAYELMKDYRHSVLLAAAALAAVAFLIGGQLLVERVLGFNTAISVIVNFIGGIYFIYLLLRGNKAWSR</sequence>
<dbReference type="Pfam" id="PF01032">
    <property type="entry name" value="FecCD"/>
    <property type="match status" value="1"/>
</dbReference>
<evidence type="ECO:0000256" key="6">
    <source>
        <dbReference type="ARBA" id="ARBA00022692"/>
    </source>
</evidence>
<accession>A0A510Y9M1</accession>
<keyword evidence="8" id="KW-0408">Iron</keyword>
<name>A0A510Y9M1_MARHA</name>
<dbReference type="CDD" id="cd06550">
    <property type="entry name" value="TM_ABC_iron-siderophores_like"/>
    <property type="match status" value="1"/>
</dbReference>
<keyword evidence="3" id="KW-0813">Transport</keyword>